<keyword evidence="3" id="KW-1185">Reference proteome</keyword>
<reference evidence="3" key="1">
    <citation type="submission" date="2017-01" db="EMBL/GenBank/DDBJ databases">
        <authorList>
            <person name="Varghese N."/>
            <person name="Submissions S."/>
        </authorList>
    </citation>
    <scope>NUCLEOTIDE SEQUENCE [LARGE SCALE GENOMIC DNA]</scope>
    <source>
        <strain evidence="3">DSM 44531</strain>
    </source>
</reference>
<dbReference type="Proteomes" id="UP000186292">
    <property type="component" value="Unassembled WGS sequence"/>
</dbReference>
<dbReference type="STRING" id="1161099.SAMN05444817_11718"/>
<sequence length="171" mass="17331">MKNAGVILAVLGAVALVGAVILGLVGGSGLRAAIEAPKVTIEGGRGVVELEGDTEYRIFEAENAPETVSCEVRSSDGAVVDQRTAGVALTLDMENGTWTSISHFGTGQAGGYAVDCTNDVVVTTKAATDAVGRGAGGILGSVFAVMGALFMIIVGLLMAVVGNHRDKQRRG</sequence>
<evidence type="ECO:0000256" key="1">
    <source>
        <dbReference type="SAM" id="Phobius"/>
    </source>
</evidence>
<keyword evidence="1" id="KW-0812">Transmembrane</keyword>
<dbReference type="AlphaFoldDB" id="A0A1N7KCD3"/>
<proteinExistence type="predicted"/>
<evidence type="ECO:0000313" key="3">
    <source>
        <dbReference type="Proteomes" id="UP000186292"/>
    </source>
</evidence>
<dbReference type="RefSeq" id="WP_076599977.1">
    <property type="nucleotide sequence ID" value="NZ_CP046976.1"/>
</dbReference>
<feature type="transmembrane region" description="Helical" evidence="1">
    <location>
        <begin position="138"/>
        <end position="161"/>
    </location>
</feature>
<accession>A0A1N7KCD3</accession>
<gene>
    <name evidence="2" type="ORF">SAMN05444817_11718</name>
</gene>
<keyword evidence="1" id="KW-0472">Membrane</keyword>
<evidence type="ECO:0000313" key="2">
    <source>
        <dbReference type="EMBL" id="SIS59232.1"/>
    </source>
</evidence>
<name>A0A1N7KCD3_9CORY</name>
<organism evidence="2 3">
    <name type="scientific">Corynebacterium appendicis CIP 107643</name>
    <dbReference type="NCBI Taxonomy" id="1161099"/>
    <lineage>
        <taxon>Bacteria</taxon>
        <taxon>Bacillati</taxon>
        <taxon>Actinomycetota</taxon>
        <taxon>Actinomycetes</taxon>
        <taxon>Mycobacteriales</taxon>
        <taxon>Corynebacteriaceae</taxon>
        <taxon>Corynebacterium</taxon>
    </lineage>
</organism>
<keyword evidence="1" id="KW-1133">Transmembrane helix</keyword>
<dbReference type="EMBL" id="FTOF01000017">
    <property type="protein sequence ID" value="SIS59232.1"/>
    <property type="molecule type" value="Genomic_DNA"/>
</dbReference>
<dbReference type="OrthoDB" id="9842906at2"/>
<protein>
    <submittedName>
        <fullName evidence="2">Uncharacterized protein</fullName>
    </submittedName>
</protein>